<comment type="caution">
    <text evidence="1">The sequence shown here is derived from an EMBL/GenBank/DDBJ whole genome shotgun (WGS) entry which is preliminary data.</text>
</comment>
<protein>
    <submittedName>
        <fullName evidence="1">DUF192 domain-containing protein</fullName>
    </submittedName>
</protein>
<organism evidence="1 2">
    <name type="scientific">Senegalimassilia faecalis</name>
    <dbReference type="NCBI Taxonomy" id="2509433"/>
    <lineage>
        <taxon>Bacteria</taxon>
        <taxon>Bacillati</taxon>
        <taxon>Actinomycetota</taxon>
        <taxon>Coriobacteriia</taxon>
        <taxon>Coriobacteriales</taxon>
        <taxon>Coriobacteriaceae</taxon>
        <taxon>Senegalimassilia</taxon>
    </lineage>
</organism>
<dbReference type="EMBL" id="SDPW01000001">
    <property type="protein sequence ID" value="RXZ54076.1"/>
    <property type="molecule type" value="Genomic_DNA"/>
</dbReference>
<dbReference type="RefSeq" id="WP_129424084.1">
    <property type="nucleotide sequence ID" value="NZ_SDPW01000001.1"/>
</dbReference>
<gene>
    <name evidence="1" type="ORF">ET524_06010</name>
</gene>
<name>A0A4Q2JYP7_9ACTN</name>
<sequence>MENEIEVLKLAGRFPARVKGLLRSKPGGVLLLMPCNDVHTVGMNDLLDIAFVGDDGRIIESYRAVAPLRRLKCRKAVAVLERFSTCDPPWFSVGDYVGISRKEGGKA</sequence>
<evidence type="ECO:0000313" key="2">
    <source>
        <dbReference type="Proteomes" id="UP000293345"/>
    </source>
</evidence>
<reference evidence="1 2" key="1">
    <citation type="submission" date="2019-01" db="EMBL/GenBank/DDBJ databases">
        <title>Senegalimassilia sp. nov. KGMB04484 isolated human feces.</title>
        <authorList>
            <person name="Han K.-I."/>
            <person name="Kim J.-S."/>
            <person name="Lee K.C."/>
            <person name="Suh M.K."/>
            <person name="Eom M.K."/>
            <person name="Lee J.H."/>
            <person name="Park S.-H."/>
            <person name="Kang S.W."/>
            <person name="Park J.-E."/>
            <person name="Oh B.S."/>
            <person name="Yu S.Y."/>
            <person name="Choi S.-H."/>
            <person name="Lee D.H."/>
            <person name="Yoon H."/>
            <person name="Kim B.-Y."/>
            <person name="Lee J.H."/>
            <person name="Lee J.-S."/>
        </authorList>
    </citation>
    <scope>NUCLEOTIDE SEQUENCE [LARGE SCALE GENOMIC DNA]</scope>
    <source>
        <strain evidence="1 2">KGMB04484</strain>
    </source>
</reference>
<proteinExistence type="predicted"/>
<dbReference type="OrthoDB" id="3177228at2"/>
<evidence type="ECO:0000313" key="1">
    <source>
        <dbReference type="EMBL" id="RXZ54076.1"/>
    </source>
</evidence>
<dbReference type="AlphaFoldDB" id="A0A4Q2JYP7"/>
<dbReference type="Proteomes" id="UP000293345">
    <property type="component" value="Unassembled WGS sequence"/>
</dbReference>
<accession>A0A4Q2JYP7</accession>
<keyword evidence="2" id="KW-1185">Reference proteome</keyword>